<reference evidence="1" key="1">
    <citation type="submission" date="2022-07" db="EMBL/GenBank/DDBJ databases">
        <authorList>
            <person name="Trinca V."/>
            <person name="Uliana J.V.C."/>
            <person name="Torres T.T."/>
            <person name="Ward R.J."/>
            <person name="Monesi N."/>
        </authorList>
    </citation>
    <scope>NUCLEOTIDE SEQUENCE</scope>
    <source>
        <strain evidence="1">HSMRA1968</strain>
        <tissue evidence="1">Whole embryos</tissue>
    </source>
</reference>
<gene>
    <name evidence="1" type="ORF">Bhyg_06944</name>
</gene>
<sequence length="347" mass="40948">MNKLSLMLEMCLSESFRRHSSFTSSCTIRTFLADCCPYFAPKFMKDCAISKNPSLSTLLNGLKSFASPATMSSLRRCIADSGTLTLIARRLLWSTFQHYQIRWTLHINNFDLGKHGFKLSSNATKEPRKSNSRLEWVEKDNCKSSCTRRKLDVKINNVDKVLPWCTLMARVNVHALGQLRNMEHRLIVEEYQEHQLSFVVRKHFANSQKQQIGPVVDKQLDYCKEERFRLDVRRHLKYRAMHQIAIVADYHLDNLVAERHLHHRKTIHNGNFVPIVDGNHLECLLTVEEYQQHRYRLSFVVRKHLYNYQEQQFGRVVDKRLDHYKEQRNHLKYCGMHQIAIVADRHL</sequence>
<dbReference type="EMBL" id="WJQU01000002">
    <property type="protein sequence ID" value="KAJ6641999.1"/>
    <property type="molecule type" value="Genomic_DNA"/>
</dbReference>
<protein>
    <submittedName>
        <fullName evidence="1">Uncharacterized protein</fullName>
    </submittedName>
</protein>
<comment type="caution">
    <text evidence="1">The sequence shown here is derived from an EMBL/GenBank/DDBJ whole genome shotgun (WGS) entry which is preliminary data.</text>
</comment>
<accession>A0A9Q0S2D6</accession>
<organism evidence="1 2">
    <name type="scientific">Pseudolycoriella hygida</name>
    <dbReference type="NCBI Taxonomy" id="35572"/>
    <lineage>
        <taxon>Eukaryota</taxon>
        <taxon>Metazoa</taxon>
        <taxon>Ecdysozoa</taxon>
        <taxon>Arthropoda</taxon>
        <taxon>Hexapoda</taxon>
        <taxon>Insecta</taxon>
        <taxon>Pterygota</taxon>
        <taxon>Neoptera</taxon>
        <taxon>Endopterygota</taxon>
        <taxon>Diptera</taxon>
        <taxon>Nematocera</taxon>
        <taxon>Sciaroidea</taxon>
        <taxon>Sciaridae</taxon>
        <taxon>Pseudolycoriella</taxon>
    </lineage>
</organism>
<dbReference type="AlphaFoldDB" id="A0A9Q0S2D6"/>
<name>A0A9Q0S2D6_9DIPT</name>
<evidence type="ECO:0000313" key="1">
    <source>
        <dbReference type="EMBL" id="KAJ6641999.1"/>
    </source>
</evidence>
<dbReference type="Proteomes" id="UP001151699">
    <property type="component" value="Chromosome B"/>
</dbReference>
<proteinExistence type="predicted"/>
<keyword evidence="2" id="KW-1185">Reference proteome</keyword>
<evidence type="ECO:0000313" key="2">
    <source>
        <dbReference type="Proteomes" id="UP001151699"/>
    </source>
</evidence>